<dbReference type="OrthoDB" id="7779986at2759"/>
<reference evidence="1" key="1">
    <citation type="journal article" date="2021" name="Mol. Ecol. Resour.">
        <title>Apolygus lucorum genome provides insights into omnivorousness and mesophyll feeding.</title>
        <authorList>
            <person name="Liu Y."/>
            <person name="Liu H."/>
            <person name="Wang H."/>
            <person name="Huang T."/>
            <person name="Liu B."/>
            <person name="Yang B."/>
            <person name="Yin L."/>
            <person name="Li B."/>
            <person name="Zhang Y."/>
            <person name="Zhang S."/>
            <person name="Jiang F."/>
            <person name="Zhang X."/>
            <person name="Ren Y."/>
            <person name="Wang B."/>
            <person name="Wang S."/>
            <person name="Lu Y."/>
            <person name="Wu K."/>
            <person name="Fan W."/>
            <person name="Wang G."/>
        </authorList>
    </citation>
    <scope>NUCLEOTIDE SEQUENCE</scope>
    <source>
        <strain evidence="1">12Hb</strain>
    </source>
</reference>
<comment type="caution">
    <text evidence="1">The sequence shown here is derived from an EMBL/GenBank/DDBJ whole genome shotgun (WGS) entry which is preliminary data.</text>
</comment>
<keyword evidence="2" id="KW-1185">Reference proteome</keyword>
<dbReference type="EMBL" id="WIXP02000008">
    <property type="protein sequence ID" value="KAF6206374.1"/>
    <property type="molecule type" value="Genomic_DNA"/>
</dbReference>
<gene>
    <name evidence="1" type="ORF">GE061_017607</name>
</gene>
<proteinExistence type="predicted"/>
<protein>
    <submittedName>
        <fullName evidence="1">Uncharacterized protein</fullName>
    </submittedName>
</protein>
<name>A0A6A4J8Z6_APOLU</name>
<sequence length="80" mass="9082">MSVVRTVAYFTFAAILIGGFFTDVEARRKVLQGRRTITREYYSQSVLPPWAKLLLIGIAILFGAAIVYGILWKFLINDLQ</sequence>
<organism evidence="1 2">
    <name type="scientific">Apolygus lucorum</name>
    <name type="common">Small green plant bug</name>
    <name type="synonym">Lygocoris lucorum</name>
    <dbReference type="NCBI Taxonomy" id="248454"/>
    <lineage>
        <taxon>Eukaryota</taxon>
        <taxon>Metazoa</taxon>
        <taxon>Ecdysozoa</taxon>
        <taxon>Arthropoda</taxon>
        <taxon>Hexapoda</taxon>
        <taxon>Insecta</taxon>
        <taxon>Pterygota</taxon>
        <taxon>Neoptera</taxon>
        <taxon>Paraneoptera</taxon>
        <taxon>Hemiptera</taxon>
        <taxon>Heteroptera</taxon>
        <taxon>Panheteroptera</taxon>
        <taxon>Cimicomorpha</taxon>
        <taxon>Miridae</taxon>
        <taxon>Mirini</taxon>
        <taxon>Apolygus</taxon>
    </lineage>
</organism>
<evidence type="ECO:0000313" key="1">
    <source>
        <dbReference type="EMBL" id="KAF6206374.1"/>
    </source>
</evidence>
<dbReference type="Proteomes" id="UP000466442">
    <property type="component" value="Unassembled WGS sequence"/>
</dbReference>
<accession>A0A6A4J8Z6</accession>
<evidence type="ECO:0000313" key="2">
    <source>
        <dbReference type="Proteomes" id="UP000466442"/>
    </source>
</evidence>
<dbReference type="AlphaFoldDB" id="A0A6A4J8Z6"/>